<proteinExistence type="predicted"/>
<dbReference type="AlphaFoldDB" id="A0A0P0XUZ0"/>
<dbReference type="EMBL" id="AP014966">
    <property type="protein sequence ID" value="BAT11157.1"/>
    <property type="molecule type" value="Genomic_DNA"/>
</dbReference>
<organism evidence="1 2">
    <name type="scientific">Oryza sativa subsp. japonica</name>
    <name type="common">Rice</name>
    <dbReference type="NCBI Taxonomy" id="39947"/>
    <lineage>
        <taxon>Eukaryota</taxon>
        <taxon>Viridiplantae</taxon>
        <taxon>Streptophyta</taxon>
        <taxon>Embryophyta</taxon>
        <taxon>Tracheophyta</taxon>
        <taxon>Spermatophyta</taxon>
        <taxon>Magnoliopsida</taxon>
        <taxon>Liliopsida</taxon>
        <taxon>Poales</taxon>
        <taxon>Poaceae</taxon>
        <taxon>BOP clade</taxon>
        <taxon>Oryzoideae</taxon>
        <taxon>Oryzeae</taxon>
        <taxon>Oryzinae</taxon>
        <taxon>Oryza</taxon>
        <taxon>Oryza sativa</taxon>
    </lineage>
</organism>
<sequence>EDGSFLNLHKTGRARLDFSPPPPSPLPAKVAFCIQIPPSLRFMNHIRHYDEASAGWILQEAGAQGGDQEVQVAAGPIPAGSHAPDDAANTMINRSIDLVVQLVQFDVEEEKREDRKEKRRRRKEKENDVQLICGLHIFF</sequence>
<reference evidence="1 2" key="2">
    <citation type="journal article" date="2013" name="Plant Cell Physiol.">
        <title>Rice Annotation Project Database (RAP-DB): an integrative and interactive database for rice genomics.</title>
        <authorList>
            <person name="Sakai H."/>
            <person name="Lee S.S."/>
            <person name="Tanaka T."/>
            <person name="Numa H."/>
            <person name="Kim J."/>
            <person name="Kawahara Y."/>
            <person name="Wakimoto H."/>
            <person name="Yang C.C."/>
            <person name="Iwamoto M."/>
            <person name="Abe T."/>
            <person name="Yamada Y."/>
            <person name="Muto A."/>
            <person name="Inokuchi H."/>
            <person name="Ikemura T."/>
            <person name="Matsumoto T."/>
            <person name="Sasaki T."/>
            <person name="Itoh T."/>
        </authorList>
    </citation>
    <scope>NUCLEOTIDE SEQUENCE [LARGE SCALE GENOMIC DNA]</scope>
    <source>
        <strain evidence="2">cv. Nipponbare</strain>
    </source>
</reference>
<keyword evidence="2" id="KW-1185">Reference proteome</keyword>
<evidence type="ECO:0000313" key="2">
    <source>
        <dbReference type="Proteomes" id="UP000059680"/>
    </source>
</evidence>
<dbReference type="InParanoid" id="A0A0P0XUZ0"/>
<gene>
    <name evidence="1" type="ordered locus">Os10g0459550</name>
    <name evidence="1" type="ORF">OSNPB_100459550</name>
</gene>
<reference evidence="1 2" key="3">
    <citation type="journal article" date="2013" name="Rice">
        <title>Improvement of the Oryza sativa Nipponbare reference genome using next generation sequence and optical map data.</title>
        <authorList>
            <person name="Kawahara Y."/>
            <person name="de la Bastide M."/>
            <person name="Hamilton J.P."/>
            <person name="Kanamori H."/>
            <person name="McCombie W.R."/>
            <person name="Ouyang S."/>
            <person name="Schwartz D.C."/>
            <person name="Tanaka T."/>
            <person name="Wu J."/>
            <person name="Zhou S."/>
            <person name="Childs K.L."/>
            <person name="Davidson R.M."/>
            <person name="Lin H."/>
            <person name="Quesada-Ocampo L."/>
            <person name="Vaillancourt B."/>
            <person name="Sakai H."/>
            <person name="Lee S.S."/>
            <person name="Kim J."/>
            <person name="Numa H."/>
            <person name="Itoh T."/>
            <person name="Buell C.R."/>
            <person name="Matsumoto T."/>
        </authorList>
    </citation>
    <scope>NUCLEOTIDE SEQUENCE [LARGE SCALE GENOMIC DNA]</scope>
    <source>
        <strain evidence="2">cv. Nipponbare</strain>
    </source>
</reference>
<feature type="non-terminal residue" evidence="1">
    <location>
        <position position="1"/>
    </location>
</feature>
<dbReference type="Proteomes" id="UP000059680">
    <property type="component" value="Chromosome 10"/>
</dbReference>
<dbReference type="Gramene" id="Os10t0459550-00">
    <property type="protein sequence ID" value="Os10t0459550-00"/>
    <property type="gene ID" value="Os10g0459550"/>
</dbReference>
<reference evidence="2" key="1">
    <citation type="journal article" date="2005" name="Nature">
        <title>The map-based sequence of the rice genome.</title>
        <authorList>
            <consortium name="International rice genome sequencing project (IRGSP)"/>
            <person name="Matsumoto T."/>
            <person name="Wu J."/>
            <person name="Kanamori H."/>
            <person name="Katayose Y."/>
            <person name="Fujisawa M."/>
            <person name="Namiki N."/>
            <person name="Mizuno H."/>
            <person name="Yamamoto K."/>
            <person name="Antonio B.A."/>
            <person name="Baba T."/>
            <person name="Sakata K."/>
            <person name="Nagamura Y."/>
            <person name="Aoki H."/>
            <person name="Arikawa K."/>
            <person name="Arita K."/>
            <person name="Bito T."/>
            <person name="Chiden Y."/>
            <person name="Fujitsuka N."/>
            <person name="Fukunaka R."/>
            <person name="Hamada M."/>
            <person name="Harada C."/>
            <person name="Hayashi A."/>
            <person name="Hijishita S."/>
            <person name="Honda M."/>
            <person name="Hosokawa S."/>
            <person name="Ichikawa Y."/>
            <person name="Idonuma A."/>
            <person name="Iijima M."/>
            <person name="Ikeda M."/>
            <person name="Ikeno M."/>
            <person name="Ito K."/>
            <person name="Ito S."/>
            <person name="Ito T."/>
            <person name="Ito Y."/>
            <person name="Ito Y."/>
            <person name="Iwabuchi A."/>
            <person name="Kamiya K."/>
            <person name="Karasawa W."/>
            <person name="Kurita K."/>
            <person name="Katagiri S."/>
            <person name="Kikuta A."/>
            <person name="Kobayashi H."/>
            <person name="Kobayashi N."/>
            <person name="Machita K."/>
            <person name="Maehara T."/>
            <person name="Masukawa M."/>
            <person name="Mizubayashi T."/>
            <person name="Mukai Y."/>
            <person name="Nagasaki H."/>
            <person name="Nagata Y."/>
            <person name="Naito S."/>
            <person name="Nakashima M."/>
            <person name="Nakama Y."/>
            <person name="Nakamichi Y."/>
            <person name="Nakamura M."/>
            <person name="Meguro A."/>
            <person name="Negishi M."/>
            <person name="Ohta I."/>
            <person name="Ohta T."/>
            <person name="Okamoto M."/>
            <person name="Ono N."/>
            <person name="Saji S."/>
            <person name="Sakaguchi M."/>
            <person name="Sakai K."/>
            <person name="Shibata M."/>
            <person name="Shimokawa T."/>
            <person name="Song J."/>
            <person name="Takazaki Y."/>
            <person name="Terasawa K."/>
            <person name="Tsugane M."/>
            <person name="Tsuji K."/>
            <person name="Ueda S."/>
            <person name="Waki K."/>
            <person name="Yamagata H."/>
            <person name="Yamamoto M."/>
            <person name="Yamamoto S."/>
            <person name="Yamane H."/>
            <person name="Yoshiki S."/>
            <person name="Yoshihara R."/>
            <person name="Yukawa K."/>
            <person name="Zhong H."/>
            <person name="Yano M."/>
            <person name="Yuan Q."/>
            <person name="Ouyang S."/>
            <person name="Liu J."/>
            <person name="Jones K.M."/>
            <person name="Gansberger K."/>
            <person name="Moffat K."/>
            <person name="Hill J."/>
            <person name="Bera J."/>
            <person name="Fadrosh D."/>
            <person name="Jin S."/>
            <person name="Johri S."/>
            <person name="Kim M."/>
            <person name="Overton L."/>
            <person name="Reardon M."/>
            <person name="Tsitrin T."/>
            <person name="Vuong H."/>
            <person name="Weaver B."/>
            <person name="Ciecko A."/>
            <person name="Tallon L."/>
            <person name="Jackson J."/>
            <person name="Pai G."/>
            <person name="Aken S.V."/>
            <person name="Utterback T."/>
            <person name="Reidmuller S."/>
            <person name="Feldblyum T."/>
            <person name="Hsiao J."/>
            <person name="Zismann V."/>
            <person name="Iobst S."/>
            <person name="de Vazeille A.R."/>
            <person name="Buell C.R."/>
            <person name="Ying K."/>
            <person name="Li Y."/>
            <person name="Lu T."/>
            <person name="Huang Y."/>
            <person name="Zhao Q."/>
            <person name="Feng Q."/>
            <person name="Zhang L."/>
            <person name="Zhu J."/>
            <person name="Weng Q."/>
            <person name="Mu J."/>
            <person name="Lu Y."/>
            <person name="Fan D."/>
            <person name="Liu Y."/>
            <person name="Guan J."/>
            <person name="Zhang Y."/>
            <person name="Yu S."/>
            <person name="Liu X."/>
            <person name="Zhang Y."/>
            <person name="Hong G."/>
            <person name="Han B."/>
            <person name="Choisne N."/>
            <person name="Demange N."/>
            <person name="Orjeda G."/>
            <person name="Samain S."/>
            <person name="Cattolico L."/>
            <person name="Pelletier E."/>
            <person name="Couloux A."/>
            <person name="Segurens B."/>
            <person name="Wincker P."/>
            <person name="D'Hont A."/>
            <person name="Scarpelli C."/>
            <person name="Weissenbach J."/>
            <person name="Salanoubat M."/>
            <person name="Quetier F."/>
            <person name="Yu Y."/>
            <person name="Kim H.R."/>
            <person name="Rambo T."/>
            <person name="Currie J."/>
            <person name="Collura K."/>
            <person name="Luo M."/>
            <person name="Yang T."/>
            <person name="Ammiraju J.S.S."/>
            <person name="Engler F."/>
            <person name="Soderlund C."/>
            <person name="Wing R.A."/>
            <person name="Palmer L.E."/>
            <person name="de la Bastide M."/>
            <person name="Spiegel L."/>
            <person name="Nascimento L."/>
            <person name="Zutavern T."/>
            <person name="O'Shaughnessy A."/>
            <person name="Dike S."/>
            <person name="Dedhia N."/>
            <person name="Preston R."/>
            <person name="Balija V."/>
            <person name="McCombie W.R."/>
            <person name="Chow T."/>
            <person name="Chen H."/>
            <person name="Chung M."/>
            <person name="Chen C."/>
            <person name="Shaw J."/>
            <person name="Wu H."/>
            <person name="Hsiao K."/>
            <person name="Chao Y."/>
            <person name="Chu M."/>
            <person name="Cheng C."/>
            <person name="Hour A."/>
            <person name="Lee P."/>
            <person name="Lin S."/>
            <person name="Lin Y."/>
            <person name="Liou J."/>
            <person name="Liu S."/>
            <person name="Hsing Y."/>
            <person name="Raghuvanshi S."/>
            <person name="Mohanty A."/>
            <person name="Bharti A.K."/>
            <person name="Gaur A."/>
            <person name="Gupta V."/>
            <person name="Kumar D."/>
            <person name="Ravi V."/>
            <person name="Vij S."/>
            <person name="Kapur A."/>
            <person name="Khurana P."/>
            <person name="Khurana P."/>
            <person name="Khurana J.P."/>
            <person name="Tyagi A.K."/>
            <person name="Gaikwad K."/>
            <person name="Singh A."/>
            <person name="Dalal V."/>
            <person name="Srivastava S."/>
            <person name="Dixit A."/>
            <person name="Pal A.K."/>
            <person name="Ghazi I.A."/>
            <person name="Yadav M."/>
            <person name="Pandit A."/>
            <person name="Bhargava A."/>
            <person name="Sureshbabu K."/>
            <person name="Batra K."/>
            <person name="Sharma T.R."/>
            <person name="Mohapatra T."/>
            <person name="Singh N.K."/>
            <person name="Messing J."/>
            <person name="Nelson A.B."/>
            <person name="Fuks G."/>
            <person name="Kavchok S."/>
            <person name="Keizer G."/>
            <person name="Linton E."/>
            <person name="Llaca V."/>
            <person name="Song R."/>
            <person name="Tanyolac B."/>
            <person name="Young S."/>
            <person name="Ho-Il K."/>
            <person name="Hahn J.H."/>
            <person name="Sangsakoo G."/>
            <person name="Vanavichit A."/>
            <person name="de Mattos Luiz.A.T."/>
            <person name="Zimmer P.D."/>
            <person name="Malone G."/>
            <person name="Dellagostin O."/>
            <person name="de Oliveira A.C."/>
            <person name="Bevan M."/>
            <person name="Bancroft I."/>
            <person name="Minx P."/>
            <person name="Cordum H."/>
            <person name="Wilson R."/>
            <person name="Cheng Z."/>
            <person name="Jin W."/>
            <person name="Jiang J."/>
            <person name="Leong S.A."/>
            <person name="Iwama H."/>
            <person name="Gojobori T."/>
            <person name="Itoh T."/>
            <person name="Niimura Y."/>
            <person name="Fujii Y."/>
            <person name="Habara T."/>
            <person name="Sakai H."/>
            <person name="Sato Y."/>
            <person name="Wilson G."/>
            <person name="Kumar K."/>
            <person name="McCouch S."/>
            <person name="Juretic N."/>
            <person name="Hoen D."/>
            <person name="Wright S."/>
            <person name="Bruskiewich R."/>
            <person name="Bureau T."/>
            <person name="Miyao A."/>
            <person name="Hirochika H."/>
            <person name="Nishikawa T."/>
            <person name="Kadowaki K."/>
            <person name="Sugiura M."/>
            <person name="Burr B."/>
            <person name="Sasaki T."/>
        </authorList>
    </citation>
    <scope>NUCLEOTIDE SEQUENCE [LARGE SCALE GENOMIC DNA]</scope>
    <source>
        <strain evidence="2">cv. Nipponbare</strain>
    </source>
</reference>
<evidence type="ECO:0000313" key="1">
    <source>
        <dbReference type="EMBL" id="BAT11157.1"/>
    </source>
</evidence>
<accession>A0A0P0XUZ0</accession>
<protein>
    <submittedName>
        <fullName evidence="1">Os10g0459550 protein</fullName>
    </submittedName>
</protein>
<dbReference type="PaxDb" id="39947-A0A0P0XUZ0"/>
<name>A0A0P0XUZ0_ORYSJ</name>